<dbReference type="EMBL" id="CAJPWZ010001261">
    <property type="protein sequence ID" value="CAG2211391.1"/>
    <property type="molecule type" value="Genomic_DNA"/>
</dbReference>
<evidence type="ECO:0000259" key="1">
    <source>
        <dbReference type="Pfam" id="PF20700"/>
    </source>
</evidence>
<comment type="caution">
    <text evidence="2">The sequence shown here is derived from an EMBL/GenBank/DDBJ whole genome shotgun (WGS) entry which is preliminary data.</text>
</comment>
<proteinExistence type="predicted"/>
<organism evidence="2 3">
    <name type="scientific">Mytilus edulis</name>
    <name type="common">Blue mussel</name>
    <dbReference type="NCBI Taxonomy" id="6550"/>
    <lineage>
        <taxon>Eukaryota</taxon>
        <taxon>Metazoa</taxon>
        <taxon>Spiralia</taxon>
        <taxon>Lophotrochozoa</taxon>
        <taxon>Mollusca</taxon>
        <taxon>Bivalvia</taxon>
        <taxon>Autobranchia</taxon>
        <taxon>Pteriomorphia</taxon>
        <taxon>Mytilida</taxon>
        <taxon>Mytiloidea</taxon>
        <taxon>Mytilidae</taxon>
        <taxon>Mytilinae</taxon>
        <taxon>Mytilus</taxon>
    </lineage>
</organism>
<gene>
    <name evidence="2" type="ORF">MEDL_25444</name>
</gene>
<feature type="domain" description="Mutator-like transposase" evidence="1">
    <location>
        <begin position="1224"/>
        <end position="1327"/>
    </location>
</feature>
<dbReference type="Proteomes" id="UP000683360">
    <property type="component" value="Unassembled WGS sequence"/>
</dbReference>
<keyword evidence="3" id="KW-1185">Reference proteome</keyword>
<protein>
    <recommendedName>
        <fullName evidence="1">Mutator-like transposase domain-containing protein</fullName>
    </recommendedName>
</protein>
<dbReference type="InterPro" id="IPR049012">
    <property type="entry name" value="Mutator_transp_dom"/>
</dbReference>
<dbReference type="Pfam" id="PF20700">
    <property type="entry name" value="Mutator"/>
    <property type="match status" value="1"/>
</dbReference>
<evidence type="ECO:0000313" key="2">
    <source>
        <dbReference type="EMBL" id="CAG2211391.1"/>
    </source>
</evidence>
<reference evidence="2" key="1">
    <citation type="submission" date="2021-03" db="EMBL/GenBank/DDBJ databases">
        <authorList>
            <person name="Bekaert M."/>
        </authorList>
    </citation>
    <scope>NUCLEOTIDE SEQUENCE</scope>
</reference>
<evidence type="ECO:0000313" key="3">
    <source>
        <dbReference type="Proteomes" id="UP000683360"/>
    </source>
</evidence>
<accession>A0A8S3RT90</accession>
<name>A0A8S3RT90_MYTED</name>
<sequence>MLEPVLEKTFDINFKTTLAEVLNLSPRESSAEKNQKIISSIKETKKQIESSFQSDDNDLEILLSTGKSFQQHDNERMKLSYISTEDAEKLVKTNQTKTSSGKKKKNPIGHYDSYSFDKESFLTEVRQSTSTIMNWSRLARKYEISCKNKIIQNGGQVLANFARDNGVNIAKFNRHLKISGRDIIQRIRRPKRRVYKSKLSVPLQRSSKKLKMILKDKIASKAYNIGVKITPKILKNNIININGLLEETKTHIYGRKIPLQELIQNELLRLHKASVLRIRTDQEYSDLDYQTTVQKLKKHGIKYNSNMSLPDLTNLLKTTERTFHVKMWHDHSDILNHTYISFMASLIYDSANFLTNEELQITRPMQSKLNAQTIVERPNLYIFGQSASTDKEQITYVTTRCEDIENLSPITLNGIDLNVKLRIFSGDNPARQFEAGQQRGGNYACICGIETKDQINLMSCFKKRIRSLEDRRKIVVQGEAWKELEKGNLNPFQNMLKQNLEYELEIRQINTSNMNRTEMKDKLQETLSGIARPPALSIENPLASLKNKNLEKYEVFGCEPLHDIAGMVKNLIEELPSHIEDKKIKSEYETFSKDTIGDRNQIKGSDARLFAVKLAKFTLIKKNEGKLPGEFVQLITSLVDIINIAYSGYEQRSPRQLLRLYNQTFLFGTLCKKVIGNPVKMTNRKFYGAHFHSISTHLAELYRIINTKSVLTEQEERSFGDLRRISAGTSNRKPGWIVDNAVIRFMAQQNTSNRVNSFVHQDSTIKRQASLLPKQPDTILEYHTFKDSPMLFQSHMERIADFLEHGENVWWHLEGSDVIFHDSSTQPESRIQGPFLHHFRSSSLISAIETVDETWIRIVDKFEKNIIKLPMTKVKTYEEGKPKWVTPRPNTVYEQHSTDDDNTSECTIQLTGYGQVHGMDNDSTNDSLQISKEVIHPDVTTPPYNVEMFQSDHGSFALKKDQHNKREETTSLHKNESCVKTTEDEGDIKKIGNNSVKEMYRSYIKVIQWKTDNGKSEENKSTTCTSVKTIDAKESYRSNVKRRLFECNDSDMDPFGLNDSEELEDETCSSIASARKTNQTDKISATILVENLLGSTDDVQSFQKYRRMAWEHPGNKFYMSQYDISKAKVGFKLLGVFNRMKQSCNENMTLSHPWGFPLCKENEHSRADSANSGGQADGVKFVGIDVPAGTPNVEVDDITPESQTQLQQSRLLEVQSMGAGRPRHCSMIGSKTGRILGYKCRSKSCRICQKAEHEGKIVRIHTCRKNLTGSAKAMEPDMVEELVTDSIEKGAKTTAIIGEEDTTTIPRIRAKDDPRVEKLTDSNHIKNLSVPLNAKANQKKFKFFRCTVKASLRSECNVSWCRFIEESGLKYRSLPYGKPLHDKSFQTSLTTLLEKYRNNPVNLANLGSTQSNESFNKSAASKAPKNSFYGGYVVAQKNKGHQYTVDVRKCVACR</sequence>
<dbReference type="OrthoDB" id="5986221at2759"/>